<feature type="compositionally biased region" description="Low complexity" evidence="1">
    <location>
        <begin position="341"/>
        <end position="351"/>
    </location>
</feature>
<evidence type="ECO:0000256" key="1">
    <source>
        <dbReference type="SAM" id="MobiDB-lite"/>
    </source>
</evidence>
<accession>A0A4Z0ABF0</accession>
<dbReference type="AlphaFoldDB" id="A0A4Z0ABF0"/>
<dbReference type="Proteomes" id="UP000298061">
    <property type="component" value="Unassembled WGS sequence"/>
</dbReference>
<gene>
    <name evidence="2" type="ORF">EWM64_g324</name>
</gene>
<dbReference type="EMBL" id="SFCI01000015">
    <property type="protein sequence ID" value="TFY83681.1"/>
    <property type="molecule type" value="Genomic_DNA"/>
</dbReference>
<organism evidence="2 3">
    <name type="scientific">Hericium alpestre</name>
    <dbReference type="NCBI Taxonomy" id="135208"/>
    <lineage>
        <taxon>Eukaryota</taxon>
        <taxon>Fungi</taxon>
        <taxon>Dikarya</taxon>
        <taxon>Basidiomycota</taxon>
        <taxon>Agaricomycotina</taxon>
        <taxon>Agaricomycetes</taxon>
        <taxon>Russulales</taxon>
        <taxon>Hericiaceae</taxon>
        <taxon>Hericium</taxon>
    </lineage>
</organism>
<feature type="region of interest" description="Disordered" evidence="1">
    <location>
        <begin position="327"/>
        <end position="358"/>
    </location>
</feature>
<reference evidence="2 3" key="1">
    <citation type="submission" date="2019-02" db="EMBL/GenBank/DDBJ databases">
        <title>Genome sequencing of the rare red list fungi Hericium alpestre (H. flagellum).</title>
        <authorList>
            <person name="Buettner E."/>
            <person name="Kellner H."/>
        </authorList>
    </citation>
    <scope>NUCLEOTIDE SEQUENCE [LARGE SCALE GENOMIC DNA]</scope>
    <source>
        <strain evidence="2 3">DSM 108284</strain>
    </source>
</reference>
<feature type="region of interest" description="Disordered" evidence="1">
    <location>
        <begin position="711"/>
        <end position="732"/>
    </location>
</feature>
<protein>
    <submittedName>
        <fullName evidence="2">Uncharacterized protein</fullName>
    </submittedName>
</protein>
<sequence length="761" mass="83776">MILYPILEHRRSAHFYLQNTSVKNATGMSTPMYDGVDPLNRFLMMLLAVPSGQSLHLYVCHPIRQTLFAELLCTRADKHDQPVRDGCELPVGFGPLVQAILEAVCACARWVGTCVGILVRYLIEVVLYELKRYAQSRQKAPPSVLAPPSDHGTSMLQVQTEPQGEVQYKRMNVLGRDHFVPIGNNVPRARAPDYGPKTPTAQSTVWPWTPKCVTSQVSPPSLASSITSSISKLRLSSSLSTRRRDPICFPITAYWDKQKSYKMRQRPRSDFDDSAWVGYRDDDYRDDDYRATPSTNEAGDSELDVATHLKEVEVLQSFVHKVLGEPVLPSGPSPSSREGAAKVAAKPKVSAQPLKSAEPAEDPLAHLKAFVAQGSLWSKTVDNTKEVRTADPKQGVKEHSYETKGRAFAARDAAPIHWQSLSSASTTTGRQPPPLSLVHHEPQFPALVPALPAPIPAYQASLPALAFAPSAPAFDNPALASVMADLGLPIPQVGAPQAYLPQVEDYMECEQTGLAQENFYMPPQQQPTCVPFAQEQPFYASPIQEQPVYMQPTQTLYPQQTQPLYTQQTQPLYTQQVLEPQITGLPAFADWEPTYPIAGAYTQPMQQPILPAIARLRAEAHVTPQRPSHAPANPPARYPNGVEKTTDPRLRNPATQGARARVAEASERILQRMDSLSIDNQITLPSAPKPTAPALQTPAARAAYMQRYNDLLGPSEPTLPSAQAETPRTPTRAELRAAQLLRYNDLIDNEQSVAEALRSSA</sequence>
<feature type="region of interest" description="Disordered" evidence="1">
    <location>
        <begin position="620"/>
        <end position="663"/>
    </location>
</feature>
<evidence type="ECO:0000313" key="3">
    <source>
        <dbReference type="Proteomes" id="UP000298061"/>
    </source>
</evidence>
<keyword evidence="3" id="KW-1185">Reference proteome</keyword>
<comment type="caution">
    <text evidence="2">The sequence shown here is derived from an EMBL/GenBank/DDBJ whole genome shotgun (WGS) entry which is preliminary data.</text>
</comment>
<proteinExistence type="predicted"/>
<name>A0A4Z0ABF0_9AGAM</name>
<evidence type="ECO:0000313" key="2">
    <source>
        <dbReference type="EMBL" id="TFY83681.1"/>
    </source>
</evidence>
<feature type="compositionally biased region" description="Polar residues" evidence="1">
    <location>
        <begin position="718"/>
        <end position="729"/>
    </location>
</feature>